<dbReference type="PRINTS" id="PR00081">
    <property type="entry name" value="GDHRDH"/>
</dbReference>
<dbReference type="GO" id="GO:0016616">
    <property type="term" value="F:oxidoreductase activity, acting on the CH-OH group of donors, NAD or NADP as acceptor"/>
    <property type="evidence" value="ECO:0007669"/>
    <property type="project" value="TreeGrafter"/>
</dbReference>
<gene>
    <name evidence="4" type="ORF">SAMN05216201_11754</name>
</gene>
<dbReference type="FunFam" id="3.40.50.720:FF:000084">
    <property type="entry name" value="Short-chain dehydrogenase reductase"/>
    <property type="match status" value="1"/>
</dbReference>
<comment type="similarity">
    <text evidence="1 3">Belongs to the short-chain dehydrogenases/reductases (SDR) family.</text>
</comment>
<organism evidence="4 5">
    <name type="scientific">Pseudomonas linyingensis</name>
    <dbReference type="NCBI Taxonomy" id="915471"/>
    <lineage>
        <taxon>Bacteria</taxon>
        <taxon>Pseudomonadati</taxon>
        <taxon>Pseudomonadota</taxon>
        <taxon>Gammaproteobacteria</taxon>
        <taxon>Pseudomonadales</taxon>
        <taxon>Pseudomonadaceae</taxon>
        <taxon>Pseudomonas</taxon>
    </lineage>
</organism>
<dbReference type="Gene3D" id="3.40.50.720">
    <property type="entry name" value="NAD(P)-binding Rossmann-like Domain"/>
    <property type="match status" value="1"/>
</dbReference>
<dbReference type="PANTHER" id="PTHR42760:SF133">
    <property type="entry name" value="3-OXOACYL-[ACYL-CARRIER-PROTEIN] REDUCTASE"/>
    <property type="match status" value="1"/>
</dbReference>
<evidence type="ECO:0000256" key="1">
    <source>
        <dbReference type="ARBA" id="ARBA00006484"/>
    </source>
</evidence>
<evidence type="ECO:0000256" key="3">
    <source>
        <dbReference type="RuleBase" id="RU000363"/>
    </source>
</evidence>
<sequence>MNNNNRASVQDQFSLEGRVALVTGAGTGLGAHFARVLAQAGAKVACVARRLDRVEAVAADIRAQGGEAFACVLDVTDGASIKQAFDSVERHLGLIDVLVNNAGLSDPAPFEEMSRTQWTSLLDANLSGPFFVAQEMAKRLIVAGKPGSIINIASILGHLAKDKFVNYGTTKAGLIHMTQYMALDLIPYSIRVNALAPGYFPSEMTNPFYESEVGKREIASLPPKRLGRHEELDGPLLLLASNASSYMSGSVVTVDAGHSIRLS</sequence>
<proteinExistence type="inferred from homology"/>
<keyword evidence="5" id="KW-1185">Reference proteome</keyword>
<reference evidence="5" key="1">
    <citation type="submission" date="2016-10" db="EMBL/GenBank/DDBJ databases">
        <authorList>
            <person name="Varghese N."/>
            <person name="Submissions S."/>
        </authorList>
    </citation>
    <scope>NUCLEOTIDE SEQUENCE [LARGE SCALE GENOMIC DNA]</scope>
    <source>
        <strain evidence="5">LMG 25967</strain>
    </source>
</reference>
<dbReference type="PRINTS" id="PR00080">
    <property type="entry name" value="SDRFAMILY"/>
</dbReference>
<dbReference type="STRING" id="915471.SAMN05216201_11754"/>
<dbReference type="EMBL" id="FNZE01000017">
    <property type="protein sequence ID" value="SEJ76909.1"/>
    <property type="molecule type" value="Genomic_DNA"/>
</dbReference>
<dbReference type="Proteomes" id="UP000242930">
    <property type="component" value="Unassembled WGS sequence"/>
</dbReference>
<dbReference type="AlphaFoldDB" id="A0A1H7BH09"/>
<name>A0A1H7BH09_9PSED</name>
<protein>
    <submittedName>
        <fullName evidence="4">NAD(P)-dependent dehydrogenase, short-chain alcohol dehydrogenase family</fullName>
    </submittedName>
</protein>
<accession>A0A1H7BH09</accession>
<dbReference type="Pfam" id="PF00106">
    <property type="entry name" value="adh_short"/>
    <property type="match status" value="1"/>
</dbReference>
<dbReference type="SUPFAM" id="SSF51735">
    <property type="entry name" value="NAD(P)-binding Rossmann-fold domains"/>
    <property type="match status" value="1"/>
</dbReference>
<dbReference type="RefSeq" id="WP_090312988.1">
    <property type="nucleotide sequence ID" value="NZ_FNZE01000017.1"/>
</dbReference>
<evidence type="ECO:0000313" key="5">
    <source>
        <dbReference type="Proteomes" id="UP000242930"/>
    </source>
</evidence>
<dbReference type="InterPro" id="IPR036291">
    <property type="entry name" value="NAD(P)-bd_dom_sf"/>
</dbReference>
<dbReference type="InterPro" id="IPR002347">
    <property type="entry name" value="SDR_fam"/>
</dbReference>
<keyword evidence="2" id="KW-0560">Oxidoreductase</keyword>
<evidence type="ECO:0000313" key="4">
    <source>
        <dbReference type="EMBL" id="SEJ76909.1"/>
    </source>
</evidence>
<dbReference type="OrthoDB" id="8653364at2"/>
<dbReference type="PANTHER" id="PTHR42760">
    <property type="entry name" value="SHORT-CHAIN DEHYDROGENASES/REDUCTASES FAMILY MEMBER"/>
    <property type="match status" value="1"/>
</dbReference>
<evidence type="ECO:0000256" key="2">
    <source>
        <dbReference type="ARBA" id="ARBA00023002"/>
    </source>
</evidence>